<accession>A0A6A6AL30</accession>
<name>A0A6A6AL30_9PLEO</name>
<gene>
    <name evidence="1" type="ORF">P153DRAFT_187943</name>
</gene>
<evidence type="ECO:0000313" key="1">
    <source>
        <dbReference type="EMBL" id="KAF2132276.1"/>
    </source>
</evidence>
<dbReference type="AlphaFoldDB" id="A0A6A6AL30"/>
<protein>
    <submittedName>
        <fullName evidence="1">Uncharacterized protein</fullName>
    </submittedName>
</protein>
<dbReference type="EMBL" id="ML977501">
    <property type="protein sequence ID" value="KAF2132276.1"/>
    <property type="molecule type" value="Genomic_DNA"/>
</dbReference>
<dbReference type="Proteomes" id="UP000799771">
    <property type="component" value="Unassembled WGS sequence"/>
</dbReference>
<keyword evidence="2" id="KW-1185">Reference proteome</keyword>
<evidence type="ECO:0000313" key="2">
    <source>
        <dbReference type="Proteomes" id="UP000799771"/>
    </source>
</evidence>
<sequence>MCPCLLDHEVKDILAAVRMRENCVCRRSNSFTLIQSNYLDQVCASSICQWSNIEMPVITSNTNSKTSSVPRNAMFELIETLHKENRLPHADMKEIYLGHAMTRSLGVKQAECRVCTTV</sequence>
<organism evidence="1 2">
    <name type="scientific">Dothidotthia symphoricarpi CBS 119687</name>
    <dbReference type="NCBI Taxonomy" id="1392245"/>
    <lineage>
        <taxon>Eukaryota</taxon>
        <taxon>Fungi</taxon>
        <taxon>Dikarya</taxon>
        <taxon>Ascomycota</taxon>
        <taxon>Pezizomycotina</taxon>
        <taxon>Dothideomycetes</taxon>
        <taxon>Pleosporomycetidae</taxon>
        <taxon>Pleosporales</taxon>
        <taxon>Dothidotthiaceae</taxon>
        <taxon>Dothidotthia</taxon>
    </lineage>
</organism>
<dbReference type="GeneID" id="54402850"/>
<proteinExistence type="predicted"/>
<reference evidence="1" key="1">
    <citation type="journal article" date="2020" name="Stud. Mycol.">
        <title>101 Dothideomycetes genomes: a test case for predicting lifestyles and emergence of pathogens.</title>
        <authorList>
            <person name="Haridas S."/>
            <person name="Albert R."/>
            <person name="Binder M."/>
            <person name="Bloem J."/>
            <person name="Labutti K."/>
            <person name="Salamov A."/>
            <person name="Andreopoulos B."/>
            <person name="Baker S."/>
            <person name="Barry K."/>
            <person name="Bills G."/>
            <person name="Bluhm B."/>
            <person name="Cannon C."/>
            <person name="Castanera R."/>
            <person name="Culley D."/>
            <person name="Daum C."/>
            <person name="Ezra D."/>
            <person name="Gonzalez J."/>
            <person name="Henrissat B."/>
            <person name="Kuo A."/>
            <person name="Liang C."/>
            <person name="Lipzen A."/>
            <person name="Lutzoni F."/>
            <person name="Magnuson J."/>
            <person name="Mondo S."/>
            <person name="Nolan M."/>
            <person name="Ohm R."/>
            <person name="Pangilinan J."/>
            <person name="Park H.-J."/>
            <person name="Ramirez L."/>
            <person name="Alfaro M."/>
            <person name="Sun H."/>
            <person name="Tritt A."/>
            <person name="Yoshinaga Y."/>
            <person name="Zwiers L.-H."/>
            <person name="Turgeon B."/>
            <person name="Goodwin S."/>
            <person name="Spatafora J."/>
            <person name="Crous P."/>
            <person name="Grigoriev I."/>
        </authorList>
    </citation>
    <scope>NUCLEOTIDE SEQUENCE</scope>
    <source>
        <strain evidence="1">CBS 119687</strain>
    </source>
</reference>
<dbReference type="RefSeq" id="XP_033526663.1">
    <property type="nucleotide sequence ID" value="XM_033662418.1"/>
</dbReference>